<sequence>MKGGRVPGLSMLSGTFLHFPCSVLSVISGHHHKAPSVMHIQTARETRSTMNKIESLCRETSKDHLMQRSKHTEIIGNKKGKKAIGNKKGKKQYADTTKF</sequence>
<proteinExistence type="predicted"/>
<accession>A0AAD2ED08</accession>
<feature type="region of interest" description="Disordered" evidence="1">
    <location>
        <begin position="75"/>
        <end position="99"/>
    </location>
</feature>
<reference evidence="2" key="1">
    <citation type="submission" date="2023-05" db="EMBL/GenBank/DDBJ databases">
        <authorList>
            <person name="Huff M."/>
        </authorList>
    </citation>
    <scope>NUCLEOTIDE SEQUENCE</scope>
</reference>
<dbReference type="AlphaFoldDB" id="A0AAD2ED08"/>
<evidence type="ECO:0000256" key="1">
    <source>
        <dbReference type="SAM" id="MobiDB-lite"/>
    </source>
</evidence>
<gene>
    <name evidence="2" type="ORF">FPE_LOCUS31042</name>
</gene>
<feature type="compositionally biased region" description="Basic residues" evidence="1">
    <location>
        <begin position="78"/>
        <end position="91"/>
    </location>
</feature>
<organism evidence="2 3">
    <name type="scientific">Fraxinus pennsylvanica</name>
    <dbReference type="NCBI Taxonomy" id="56036"/>
    <lineage>
        <taxon>Eukaryota</taxon>
        <taxon>Viridiplantae</taxon>
        <taxon>Streptophyta</taxon>
        <taxon>Embryophyta</taxon>
        <taxon>Tracheophyta</taxon>
        <taxon>Spermatophyta</taxon>
        <taxon>Magnoliopsida</taxon>
        <taxon>eudicotyledons</taxon>
        <taxon>Gunneridae</taxon>
        <taxon>Pentapetalae</taxon>
        <taxon>asterids</taxon>
        <taxon>lamiids</taxon>
        <taxon>Lamiales</taxon>
        <taxon>Oleaceae</taxon>
        <taxon>Oleeae</taxon>
        <taxon>Fraxinus</taxon>
    </lineage>
</organism>
<keyword evidence="3" id="KW-1185">Reference proteome</keyword>
<protein>
    <submittedName>
        <fullName evidence="2">Uncharacterized protein</fullName>
    </submittedName>
</protein>
<evidence type="ECO:0000313" key="2">
    <source>
        <dbReference type="EMBL" id="CAI9783521.1"/>
    </source>
</evidence>
<dbReference type="EMBL" id="OU503055">
    <property type="protein sequence ID" value="CAI9783521.1"/>
    <property type="molecule type" value="Genomic_DNA"/>
</dbReference>
<evidence type="ECO:0000313" key="3">
    <source>
        <dbReference type="Proteomes" id="UP000834106"/>
    </source>
</evidence>
<dbReference type="Proteomes" id="UP000834106">
    <property type="component" value="Chromosome 20"/>
</dbReference>
<name>A0AAD2ED08_9LAMI</name>